<protein>
    <submittedName>
        <fullName evidence="1">Uncharacterized protein</fullName>
    </submittedName>
</protein>
<gene>
    <name evidence="1" type="ORF">FF100_35550</name>
</gene>
<keyword evidence="2" id="KW-1185">Reference proteome</keyword>
<dbReference type="NCBIfam" id="NF047561">
    <property type="entry name" value="orf58_phage_fam"/>
    <property type="match status" value="1"/>
</dbReference>
<accession>A0A5C4L7F4</accession>
<sequence>MTRQYLRTAELTFEKGSDTITIGGEAGSTLRFSFSVEHGDKMSPNRAAIKVYNLAQSSEAKFIKELGKVSLSAGYPGNVGLIFKGEIIQTFAGKDSPVDSFVFSLASDADTAINYGVVNKALAAGHTYCDQVMECFKAFQLHGVELGFIADLGSKRFPRGAVLTGMAVDKLRTIAFATQCSPSIQNGKFQMVKNTGTLPGGAIVLNSRTGMIGRPQQTIGGIVVRTLLNPRIVVGAIVQIDQNSIDRQVFDASYTGAVTNTLIPDVTVDGLYKVLYVDHQGDTRSSDWYTTATCVALSSNKGIPISQAQRGISLGEPMAGQN</sequence>
<reference evidence="1 2" key="1">
    <citation type="submission" date="2019-06" db="EMBL/GenBank/DDBJ databases">
        <title>Genome of Methylobacterium sp. 17Sr1-39.</title>
        <authorList>
            <person name="Seo T."/>
        </authorList>
    </citation>
    <scope>NUCLEOTIDE SEQUENCE [LARGE SCALE GENOMIC DNA]</scope>
    <source>
        <strain evidence="1 2">17Sr1-39</strain>
    </source>
</reference>
<comment type="caution">
    <text evidence="1">The sequence shown here is derived from an EMBL/GenBank/DDBJ whole genome shotgun (WGS) entry which is preliminary data.</text>
</comment>
<evidence type="ECO:0000313" key="2">
    <source>
        <dbReference type="Proteomes" id="UP000305267"/>
    </source>
</evidence>
<proteinExistence type="predicted"/>
<evidence type="ECO:0000313" key="1">
    <source>
        <dbReference type="EMBL" id="TNC05521.1"/>
    </source>
</evidence>
<dbReference type="RefSeq" id="WP_139040713.1">
    <property type="nucleotide sequence ID" value="NZ_VDDA01000059.1"/>
</dbReference>
<dbReference type="AlphaFoldDB" id="A0A5C4L7F4"/>
<dbReference type="EMBL" id="VDDA01000059">
    <property type="protein sequence ID" value="TNC05521.1"/>
    <property type="molecule type" value="Genomic_DNA"/>
</dbReference>
<organism evidence="1 2">
    <name type="scientific">Methylobacterium terricola</name>
    <dbReference type="NCBI Taxonomy" id="2583531"/>
    <lineage>
        <taxon>Bacteria</taxon>
        <taxon>Pseudomonadati</taxon>
        <taxon>Pseudomonadota</taxon>
        <taxon>Alphaproteobacteria</taxon>
        <taxon>Hyphomicrobiales</taxon>
        <taxon>Methylobacteriaceae</taxon>
        <taxon>Methylobacterium</taxon>
    </lineage>
</organism>
<dbReference type="OrthoDB" id="2087522at2"/>
<dbReference type="Proteomes" id="UP000305267">
    <property type="component" value="Unassembled WGS sequence"/>
</dbReference>
<name>A0A5C4L7F4_9HYPH</name>